<sequence length="1352" mass="154333">MGSEQHKDDDGEAENCSSIKPLFLRLQHLETIHYTSAIPENSSFLIIKIIIVIISIIFIFLIILIKFYFFSVEPCCHLQEQIVFQTYSTTLHPPRLHLLTLRLPLQLLGKCVDRLCQDEHQQGINTQQELRMAEANEICQNLFKEALQTLITRAVNNRQKDDKPLYSKVYGRSTEEKFSSSEAFRTPWLQPSQCSLLTLRRSIYFNTLIPYYFRKDIKEETQEKKSNAEQRPMNEEIKAKISNKKNKLYKKKKTDKAAFPFSAAKTCEAHWAGDLNEEAAILSFHFITIFTFKDYEMHEEKAQKSVMTLLPIAIIIISSSSVSWVWILYRLHQWLRFSLIKEHVEFKQRRTVVSNRRSSGFIHHSMDYVVFVFEYVQVNRDANQTNSWININETSKSERSANISWEFIKEHVLLDHQVQSRWQAAMYINFTSFVQSININGYKCSQFINELLEGQHGIYEERYMTRPQQHNWVLPPTLMDLHCTEQPTAKSTSSGNVGSLVAAVMEEYSERVLVSEVARHMTFLENTSGASAKQLISTKDEGNLQCHTADLNNYSRQNQLVLPAQDKTQIIIGGGSLFIKFHHIAFQNIVSFMWKMRDNTRILLWFIKKGSSSLEDGAFPSPPALPPPSTPSWQEFCESRWSNQCWKEALAHMVSSWYITVQQDTAVLDPSVFPQCRSTYDDAAETQAHTNLQFGLNMTLNMLTGHGHYTDSVSQSMIGLHPYFQQVFKVAFKNLKLCMPQDKCYLVQQSAEPFPEFLTRVTNVIEKLIQFVPTEDILIKQLTWEGLITVTYYFISPVRNEDIHKGVLAAHDTDTTNEQAHFCPYGSHQCLVYKSLKQKHRIPVRRKKKNSGLKFSDSTQNRKMLPKLWPSPDLALEPELLPSPGLGLGHGHGLDGWGPLADVALAVRGSWSRPAMRSGCRVHAALRAAGRSAPPPPPRIPGDDGTLLAGARSTKQGLTGIRQQGARELITARYGCNNMAETNQISCWVENQGENCLLKIQDMFVKHIMAVQPTEKIDAKPSELNLNERTDGFDRSITPIAHAQLWPVAWSNTNWASDLCRQLEEKTRRISGIDSDKTQHKGSVKSRPHFERGVFQNRTVKCYSLFRADGFDRKEFFCLKHKVLPSCHSISAYFKIVYYLAKESLICISTPKNHQTIYLKQKRWVKYMCPGKLESSVYGVIYVEYYAAEKTYVLSPIVLGTTPTIIVDGPEADAPFTVDYLPVQGMELLSFFSCSESCLMKLTPAGFFQGRKFPDGAFPDLRHSNFPAQLPPLALAACRVLRCLPMKLHLLHSSMYSSDAIGAEQALLWKTSVLVYMSKCEGPGGPLTEQEDYDQKNRDCTCELFTLISVTW</sequence>
<accession>A0AAW0IZ08</accession>
<keyword evidence="1" id="KW-0472">Membrane</keyword>
<feature type="transmembrane region" description="Helical" evidence="1">
    <location>
        <begin position="306"/>
        <end position="329"/>
    </location>
</feature>
<dbReference type="Proteomes" id="UP001488838">
    <property type="component" value="Unassembled WGS sequence"/>
</dbReference>
<name>A0AAW0IZ08_MYOGA</name>
<evidence type="ECO:0000256" key="1">
    <source>
        <dbReference type="SAM" id="Phobius"/>
    </source>
</evidence>
<proteinExistence type="predicted"/>
<dbReference type="EMBL" id="JBBHLL010000078">
    <property type="protein sequence ID" value="KAK7819640.1"/>
    <property type="molecule type" value="Genomic_DNA"/>
</dbReference>
<gene>
    <name evidence="2" type="ORF">U0070_012594</name>
</gene>
<reference evidence="2 3" key="1">
    <citation type="journal article" date="2023" name="bioRxiv">
        <title>Conserved and derived expression patterns and positive selection on dental genes reveal complex evolutionary context of ever-growing rodent molars.</title>
        <authorList>
            <person name="Calamari Z.T."/>
            <person name="Song A."/>
            <person name="Cohen E."/>
            <person name="Akter M."/>
            <person name="Roy R.D."/>
            <person name="Hallikas O."/>
            <person name="Christensen M.M."/>
            <person name="Li P."/>
            <person name="Marangoni P."/>
            <person name="Jernvall J."/>
            <person name="Klein O.D."/>
        </authorList>
    </citation>
    <scope>NUCLEOTIDE SEQUENCE [LARGE SCALE GENOMIC DNA]</scope>
    <source>
        <strain evidence="2">V071</strain>
    </source>
</reference>
<comment type="caution">
    <text evidence="2">The sequence shown here is derived from an EMBL/GenBank/DDBJ whole genome shotgun (WGS) entry which is preliminary data.</text>
</comment>
<evidence type="ECO:0000313" key="3">
    <source>
        <dbReference type="Proteomes" id="UP001488838"/>
    </source>
</evidence>
<protein>
    <submittedName>
        <fullName evidence="2">Uncharacterized protein</fullName>
    </submittedName>
</protein>
<evidence type="ECO:0000313" key="2">
    <source>
        <dbReference type="EMBL" id="KAK7819640.1"/>
    </source>
</evidence>
<organism evidence="2 3">
    <name type="scientific">Myodes glareolus</name>
    <name type="common">Bank vole</name>
    <name type="synonym">Clethrionomys glareolus</name>
    <dbReference type="NCBI Taxonomy" id="447135"/>
    <lineage>
        <taxon>Eukaryota</taxon>
        <taxon>Metazoa</taxon>
        <taxon>Chordata</taxon>
        <taxon>Craniata</taxon>
        <taxon>Vertebrata</taxon>
        <taxon>Euteleostomi</taxon>
        <taxon>Mammalia</taxon>
        <taxon>Eutheria</taxon>
        <taxon>Euarchontoglires</taxon>
        <taxon>Glires</taxon>
        <taxon>Rodentia</taxon>
        <taxon>Myomorpha</taxon>
        <taxon>Muroidea</taxon>
        <taxon>Cricetidae</taxon>
        <taxon>Arvicolinae</taxon>
        <taxon>Myodes</taxon>
    </lineage>
</organism>
<keyword evidence="3" id="KW-1185">Reference proteome</keyword>
<keyword evidence="1" id="KW-0812">Transmembrane</keyword>
<feature type="transmembrane region" description="Helical" evidence="1">
    <location>
        <begin position="45"/>
        <end position="69"/>
    </location>
</feature>
<keyword evidence="1" id="KW-1133">Transmembrane helix</keyword>